<proteinExistence type="inferred from homology"/>
<dbReference type="RefSeq" id="WP_071456522.1">
    <property type="nucleotide sequence ID" value="NZ_CABJEN010000003.1"/>
</dbReference>
<gene>
    <name evidence="3" type="ORF">BHY08_03305</name>
</gene>
<dbReference type="OrthoDB" id="9803739at2"/>
<dbReference type="PROSITE" id="PS00924">
    <property type="entry name" value="ASP_GLU_RACEMASE_2"/>
    <property type="match status" value="1"/>
</dbReference>
<evidence type="ECO:0000256" key="1">
    <source>
        <dbReference type="ARBA" id="ARBA00007847"/>
    </source>
</evidence>
<dbReference type="SUPFAM" id="SSF53681">
    <property type="entry name" value="Aspartate/glutamate racemase"/>
    <property type="match status" value="2"/>
</dbReference>
<reference evidence="3 4" key="1">
    <citation type="submission" date="2016-09" db="EMBL/GenBank/DDBJ databases">
        <title>Vagococcus teuberi sp. nov., isolated from the Malian artisanal sour milk fene.</title>
        <authorList>
            <person name="Wullschleger S."/>
            <person name="Seifert C."/>
            <person name="Baumgartner S."/>
            <person name="Lacroix C."/>
            <person name="Bonfoh B."/>
            <person name="Stevens M.J."/>
            <person name="Meile L."/>
        </authorList>
    </citation>
    <scope>NUCLEOTIDE SEQUENCE [LARGE SCALE GENOMIC DNA]</scope>
    <source>
        <strain evidence="3 4">DSM 21459</strain>
    </source>
</reference>
<dbReference type="GO" id="GO:0047661">
    <property type="term" value="F:amino-acid racemase activity"/>
    <property type="evidence" value="ECO:0007669"/>
    <property type="project" value="InterPro"/>
</dbReference>
<name>A0A1J0A4S6_9ENTE</name>
<keyword evidence="2" id="KW-0413">Isomerase</keyword>
<keyword evidence="4" id="KW-1185">Reference proteome</keyword>
<protein>
    <submittedName>
        <fullName evidence="3">Aspartate racemase</fullName>
    </submittedName>
</protein>
<dbReference type="KEGG" id="vte:BHY08_03305"/>
<dbReference type="EMBL" id="CP017267">
    <property type="protein sequence ID" value="APB30944.1"/>
    <property type="molecule type" value="Genomic_DNA"/>
</dbReference>
<dbReference type="Pfam" id="PF01177">
    <property type="entry name" value="Asp_Glu_race"/>
    <property type="match status" value="1"/>
</dbReference>
<dbReference type="Gene3D" id="3.40.50.1860">
    <property type="match status" value="2"/>
</dbReference>
<comment type="similarity">
    <text evidence="1">Belongs to the aspartate/glutamate racemases family.</text>
</comment>
<accession>A0A1J0A4S6</accession>
<dbReference type="InterPro" id="IPR001920">
    <property type="entry name" value="Asp/Glu_race"/>
</dbReference>
<dbReference type="Proteomes" id="UP000191200">
    <property type="component" value="Chromosome"/>
</dbReference>
<dbReference type="InterPro" id="IPR015942">
    <property type="entry name" value="Asp/Glu/hydantoin_racemase"/>
</dbReference>
<dbReference type="PANTHER" id="PTHR21198">
    <property type="entry name" value="GLUTAMATE RACEMASE"/>
    <property type="match status" value="1"/>
</dbReference>
<evidence type="ECO:0000256" key="2">
    <source>
        <dbReference type="ARBA" id="ARBA00023235"/>
    </source>
</evidence>
<dbReference type="InterPro" id="IPR004380">
    <property type="entry name" value="Asp_race"/>
</dbReference>
<evidence type="ECO:0000313" key="3">
    <source>
        <dbReference type="EMBL" id="APB30944.1"/>
    </source>
</evidence>
<dbReference type="AlphaFoldDB" id="A0A1J0A4S6"/>
<dbReference type="PROSITE" id="PS00923">
    <property type="entry name" value="ASP_GLU_RACEMASE_1"/>
    <property type="match status" value="1"/>
</dbReference>
<dbReference type="STRING" id="519472.BHY08_03305"/>
<dbReference type="PANTHER" id="PTHR21198:SF7">
    <property type="entry name" value="ASPARTATE-GLUTAMATE RACEMASE FAMILY"/>
    <property type="match status" value="1"/>
</dbReference>
<evidence type="ECO:0000313" key="4">
    <source>
        <dbReference type="Proteomes" id="UP000191200"/>
    </source>
</evidence>
<dbReference type="InterPro" id="IPR033134">
    <property type="entry name" value="Asp/Glu_racemase_AS_2"/>
</dbReference>
<organism evidence="3 4">
    <name type="scientific">Vagococcus teuberi</name>
    <dbReference type="NCBI Taxonomy" id="519472"/>
    <lineage>
        <taxon>Bacteria</taxon>
        <taxon>Bacillati</taxon>
        <taxon>Bacillota</taxon>
        <taxon>Bacilli</taxon>
        <taxon>Lactobacillales</taxon>
        <taxon>Enterococcaceae</taxon>
        <taxon>Vagococcus</taxon>
    </lineage>
</organism>
<dbReference type="InterPro" id="IPR018187">
    <property type="entry name" value="Asp/Glu_racemase_AS_1"/>
</dbReference>
<sequence>MKHFFTVIGGMGTKATELYVKMVNDKTPAKKDQDYLNYVLVNYATIPDRSSYILDKENNENPLPYLLDVIETYDKLSPDFFVLTCNTAHYFFDELEQATDKPLLHMPKLAINRVSDAYEKNARVGIIGTEGTIKNKIYDPFIESAGFEVVHPTQDIQDKVSKLIFEKIKHLNQLDHDLYHEVLDDMFNTLNCDVIVLGCTELSMMEDAENQMNEHVIDPQNVLAEETVKLALKNRG</sequence>
<dbReference type="NCBIfam" id="TIGR00035">
    <property type="entry name" value="asp_race"/>
    <property type="match status" value="1"/>
</dbReference>